<keyword evidence="3" id="KW-1185">Reference proteome</keyword>
<organism evidence="2 3">
    <name type="scientific">Mycena metata</name>
    <dbReference type="NCBI Taxonomy" id="1033252"/>
    <lineage>
        <taxon>Eukaryota</taxon>
        <taxon>Fungi</taxon>
        <taxon>Dikarya</taxon>
        <taxon>Basidiomycota</taxon>
        <taxon>Agaricomycotina</taxon>
        <taxon>Agaricomycetes</taxon>
        <taxon>Agaricomycetidae</taxon>
        <taxon>Agaricales</taxon>
        <taxon>Marasmiineae</taxon>
        <taxon>Mycenaceae</taxon>
        <taxon>Mycena</taxon>
    </lineage>
</organism>
<dbReference type="Proteomes" id="UP001215598">
    <property type="component" value="Unassembled WGS sequence"/>
</dbReference>
<dbReference type="AlphaFoldDB" id="A0AAD7JCB8"/>
<sequence length="260" mass="28042">MPEYLVPPAVFPLFALLSRLSFSPGTLALRELEAHNILQRNKPRIRKVKQRKEAAVKGAREIRGHKCFCRLHTAPVGAAGAGKAPNESDGDGRQRASVPAQTMRTSVPLPARPQRGSARRERVGGTNWCVSSSVFFRLPYSLLHRASGVVPISVLVSPFSFISAPSLAVAYAAVPAYSRPPAASGMTPQPGTIAAPTQVCCSSNLDCARIRQNGRGQWFIGTPYIICGARECDFTSSGAQRAGRTRQRGSFAWNDGAREN</sequence>
<name>A0AAD7JCB8_9AGAR</name>
<gene>
    <name evidence="2" type="ORF">B0H16DRAFT_1456143</name>
</gene>
<evidence type="ECO:0000313" key="2">
    <source>
        <dbReference type="EMBL" id="KAJ7761397.1"/>
    </source>
</evidence>
<feature type="region of interest" description="Disordered" evidence="1">
    <location>
        <begin position="78"/>
        <end position="120"/>
    </location>
</feature>
<proteinExistence type="predicted"/>
<dbReference type="EMBL" id="JARKIB010000035">
    <property type="protein sequence ID" value="KAJ7761397.1"/>
    <property type="molecule type" value="Genomic_DNA"/>
</dbReference>
<comment type="caution">
    <text evidence="2">The sequence shown here is derived from an EMBL/GenBank/DDBJ whole genome shotgun (WGS) entry which is preliminary data.</text>
</comment>
<protein>
    <submittedName>
        <fullName evidence="2">Uncharacterized protein</fullName>
    </submittedName>
</protein>
<evidence type="ECO:0000256" key="1">
    <source>
        <dbReference type="SAM" id="MobiDB-lite"/>
    </source>
</evidence>
<accession>A0AAD7JCB8</accession>
<reference evidence="2" key="1">
    <citation type="submission" date="2023-03" db="EMBL/GenBank/DDBJ databases">
        <title>Massive genome expansion in bonnet fungi (Mycena s.s.) driven by repeated elements and novel gene families across ecological guilds.</title>
        <authorList>
            <consortium name="Lawrence Berkeley National Laboratory"/>
            <person name="Harder C.B."/>
            <person name="Miyauchi S."/>
            <person name="Viragh M."/>
            <person name="Kuo A."/>
            <person name="Thoen E."/>
            <person name="Andreopoulos B."/>
            <person name="Lu D."/>
            <person name="Skrede I."/>
            <person name="Drula E."/>
            <person name="Henrissat B."/>
            <person name="Morin E."/>
            <person name="Kohler A."/>
            <person name="Barry K."/>
            <person name="LaButti K."/>
            <person name="Morin E."/>
            <person name="Salamov A."/>
            <person name="Lipzen A."/>
            <person name="Mereny Z."/>
            <person name="Hegedus B."/>
            <person name="Baldrian P."/>
            <person name="Stursova M."/>
            <person name="Weitz H."/>
            <person name="Taylor A."/>
            <person name="Grigoriev I.V."/>
            <person name="Nagy L.G."/>
            <person name="Martin F."/>
            <person name="Kauserud H."/>
        </authorList>
    </citation>
    <scope>NUCLEOTIDE SEQUENCE</scope>
    <source>
        <strain evidence="2">CBHHK182m</strain>
    </source>
</reference>
<evidence type="ECO:0000313" key="3">
    <source>
        <dbReference type="Proteomes" id="UP001215598"/>
    </source>
</evidence>